<dbReference type="SUPFAM" id="SSF51126">
    <property type="entry name" value="Pectin lyase-like"/>
    <property type="match status" value="1"/>
</dbReference>
<reference evidence="1 2" key="1">
    <citation type="submission" date="2019-11" db="EMBL/GenBank/DDBJ databases">
        <title>Agromyces kandeliae sp. nov., isolated from mangrove soil.</title>
        <authorList>
            <person name="Wang R."/>
        </authorList>
    </citation>
    <scope>NUCLEOTIDE SEQUENCE [LARGE SCALE GENOMIC DNA]</scope>
    <source>
        <strain evidence="1 2">JCM 11433</strain>
    </source>
</reference>
<gene>
    <name evidence="1" type="ORF">GJ743_18370</name>
</gene>
<dbReference type="InterPro" id="IPR011050">
    <property type="entry name" value="Pectin_lyase_fold/virulence"/>
</dbReference>
<dbReference type="InterPro" id="IPR012332">
    <property type="entry name" value="Autotransporter_pectin_lyase_C"/>
</dbReference>
<accession>A0A6I3MDS9</accession>
<dbReference type="Gene3D" id="2.160.20.20">
    <property type="match status" value="1"/>
</dbReference>
<dbReference type="RefSeq" id="WP_155053354.1">
    <property type="nucleotide sequence ID" value="NZ_BAAAIB010000008.1"/>
</dbReference>
<proteinExistence type="predicted"/>
<dbReference type="OrthoDB" id="4485313at2"/>
<protein>
    <submittedName>
        <fullName evidence="1">Uncharacterized protein</fullName>
    </submittedName>
</protein>
<keyword evidence="2" id="KW-1185">Reference proteome</keyword>
<organism evidence="1 2">
    <name type="scientific">Agromyces bracchium</name>
    <dbReference type="NCBI Taxonomy" id="88376"/>
    <lineage>
        <taxon>Bacteria</taxon>
        <taxon>Bacillati</taxon>
        <taxon>Actinomycetota</taxon>
        <taxon>Actinomycetes</taxon>
        <taxon>Micrococcales</taxon>
        <taxon>Microbacteriaceae</taxon>
        <taxon>Agromyces</taxon>
    </lineage>
</organism>
<name>A0A6I3MDS9_9MICO</name>
<evidence type="ECO:0000313" key="2">
    <source>
        <dbReference type="Proteomes" id="UP000433071"/>
    </source>
</evidence>
<sequence length="717" mass="75161">MIDGARVDCSFGASIEVKGTLTSTGTSSIAWAGGGANPALLVSGMLVVRDGELSVTEMLFRATGTLAIAGNAALSLRGFIQPVVLAGTCVVRSGRVVVEAGGRLYVEPTVQFARGSVLELRDGSIEDTHSGRLAKKLIGAVAPQHLKTDGELLWTGGTIDGRVTINPGGILRSAGSNTRTFGKGVVTVAGAADFGSGEHDTDNGRLDINGEARLRAGAQFKEGRTFAIRNRGVVRLEDDGTVDIEDVPIRNDGTIHVARGTLAMHHTRRAFAQGARGVLEVADGATVSDTSPIVLAGGALQGAGTVSADVIQSGATIPRQGAGPGTLKVRGFYSQTPKAVLRILIGNVAGANRASSLSVTGNADLSGRLIVDPQGATMPAGDSLQLVSAAAISGQFHRVSGVKLDNWTALDQQWSPSELRLVASPIATVLVFYGYSGDGQTPAWPDGNDANQQMKLTATTIASCVKGQYPADQVLVRQAWHKDRILDEILRAARPVRQVHVVTHGIAVGLFLAYDFDGGSRAAAAAAAWNSAAGSALARARAALVAEDALIPPVLDHIDPQRLDALRAKHRADALWQVWGCRCGFETARFIGDTDPAMNAYQLRFNLLGTGSPPVLPGVARHIAMALGVKVTAARGTDDQGLNFYRATAPDQVVAAGSNDPAKEPYFLWLTPFARWVTWRPDGTEAPAVEMLGRTRGSGDLMPGGPPGWLVEQFAWR</sequence>
<dbReference type="AlphaFoldDB" id="A0A6I3MDS9"/>
<dbReference type="EMBL" id="WMLB01000044">
    <property type="protein sequence ID" value="MTH70332.1"/>
    <property type="molecule type" value="Genomic_DNA"/>
</dbReference>
<dbReference type="Proteomes" id="UP000433071">
    <property type="component" value="Unassembled WGS sequence"/>
</dbReference>
<comment type="caution">
    <text evidence="1">The sequence shown here is derived from an EMBL/GenBank/DDBJ whole genome shotgun (WGS) entry which is preliminary data.</text>
</comment>
<evidence type="ECO:0000313" key="1">
    <source>
        <dbReference type="EMBL" id="MTH70332.1"/>
    </source>
</evidence>